<evidence type="ECO:0000313" key="2">
    <source>
        <dbReference type="Proteomes" id="UP000805193"/>
    </source>
</evidence>
<accession>A0AC60Q9T6</accession>
<dbReference type="EMBL" id="JABSTQ010009382">
    <property type="protein sequence ID" value="KAG0429788.1"/>
    <property type="molecule type" value="Genomic_DNA"/>
</dbReference>
<gene>
    <name evidence="1" type="ORF">HPB47_023310</name>
</gene>
<protein>
    <submittedName>
        <fullName evidence="1">Uncharacterized protein</fullName>
    </submittedName>
</protein>
<sequence length="192" mass="20381">MAVYAMRDSIRQSSSGCPALSLTVLARDLLGLPVALSQAPVSHILREATHPRYALWGGITPLSAMIDTGSSSCLLQASAAAKCGVKFLKDSTALYGFGNRSVPVATAMGRCVSDLVIDGVKGSKSDVLVVPDDAQAVERIVGRTFTELPHLASGRRSRIWAPRPVGNRTRDFVLTSPTLYPLGYEHIASESA</sequence>
<name>A0AC60Q9T6_IXOPE</name>
<dbReference type="Proteomes" id="UP000805193">
    <property type="component" value="Unassembled WGS sequence"/>
</dbReference>
<reference evidence="1 2" key="1">
    <citation type="journal article" date="2020" name="Cell">
        <title>Large-Scale Comparative Analyses of Tick Genomes Elucidate Their Genetic Diversity and Vector Capacities.</title>
        <authorList>
            <consortium name="Tick Genome and Microbiome Consortium (TIGMIC)"/>
            <person name="Jia N."/>
            <person name="Wang J."/>
            <person name="Shi W."/>
            <person name="Du L."/>
            <person name="Sun Y."/>
            <person name="Zhan W."/>
            <person name="Jiang J.F."/>
            <person name="Wang Q."/>
            <person name="Zhang B."/>
            <person name="Ji P."/>
            <person name="Bell-Sakyi L."/>
            <person name="Cui X.M."/>
            <person name="Yuan T.T."/>
            <person name="Jiang B.G."/>
            <person name="Yang W.F."/>
            <person name="Lam T.T."/>
            <person name="Chang Q.C."/>
            <person name="Ding S.J."/>
            <person name="Wang X.J."/>
            <person name="Zhu J.G."/>
            <person name="Ruan X.D."/>
            <person name="Zhao L."/>
            <person name="Wei J.T."/>
            <person name="Ye R.Z."/>
            <person name="Que T.C."/>
            <person name="Du C.H."/>
            <person name="Zhou Y.H."/>
            <person name="Cheng J.X."/>
            <person name="Dai P.F."/>
            <person name="Guo W.B."/>
            <person name="Han X.H."/>
            <person name="Huang E.J."/>
            <person name="Li L.F."/>
            <person name="Wei W."/>
            <person name="Gao Y.C."/>
            <person name="Liu J.Z."/>
            <person name="Shao H.Z."/>
            <person name="Wang X."/>
            <person name="Wang C.C."/>
            <person name="Yang T.C."/>
            <person name="Huo Q.B."/>
            <person name="Li W."/>
            <person name="Chen H.Y."/>
            <person name="Chen S.E."/>
            <person name="Zhou L.G."/>
            <person name="Ni X.B."/>
            <person name="Tian J.H."/>
            <person name="Sheng Y."/>
            <person name="Liu T."/>
            <person name="Pan Y.S."/>
            <person name="Xia L.Y."/>
            <person name="Li J."/>
            <person name="Zhao F."/>
            <person name="Cao W.C."/>
        </authorList>
    </citation>
    <scope>NUCLEOTIDE SEQUENCE [LARGE SCALE GENOMIC DNA]</scope>
    <source>
        <strain evidence="1">Iper-2018</strain>
    </source>
</reference>
<comment type="caution">
    <text evidence="1">The sequence shown here is derived from an EMBL/GenBank/DDBJ whole genome shotgun (WGS) entry which is preliminary data.</text>
</comment>
<proteinExistence type="predicted"/>
<evidence type="ECO:0000313" key="1">
    <source>
        <dbReference type="EMBL" id="KAG0429788.1"/>
    </source>
</evidence>
<keyword evidence="2" id="KW-1185">Reference proteome</keyword>
<organism evidence="1 2">
    <name type="scientific">Ixodes persulcatus</name>
    <name type="common">Taiga tick</name>
    <dbReference type="NCBI Taxonomy" id="34615"/>
    <lineage>
        <taxon>Eukaryota</taxon>
        <taxon>Metazoa</taxon>
        <taxon>Ecdysozoa</taxon>
        <taxon>Arthropoda</taxon>
        <taxon>Chelicerata</taxon>
        <taxon>Arachnida</taxon>
        <taxon>Acari</taxon>
        <taxon>Parasitiformes</taxon>
        <taxon>Ixodida</taxon>
        <taxon>Ixodoidea</taxon>
        <taxon>Ixodidae</taxon>
        <taxon>Ixodinae</taxon>
        <taxon>Ixodes</taxon>
    </lineage>
</organism>